<sequence length="166" mass="19167">MDQMNDCSSLDMIEAWLKEGFKAKLNSGVEVWIEDWIKILLGPIWLTSGPMSIIKPQSKSLERPTEASHHRKLAPLLGEHPHRRLKNLAKTYDPFLHLRLSEINLIIITSREFVHDNFKTQDLKFASTPNLMTSKVFLYNNTNIDLAPYGKILSKLQKFILFNCFA</sequence>
<comment type="caution">
    <text evidence="6">The sequence shown here is derived from an EMBL/GenBank/DDBJ whole genome shotgun (WGS) entry which is preliminary data.</text>
</comment>
<dbReference type="GO" id="GO:0016705">
    <property type="term" value="F:oxidoreductase activity, acting on paired donors, with incorporation or reduction of molecular oxygen"/>
    <property type="evidence" value="ECO:0007669"/>
    <property type="project" value="InterPro"/>
</dbReference>
<dbReference type="PANTHER" id="PTHR47955">
    <property type="entry name" value="CYTOCHROME P450 FAMILY 71 PROTEIN"/>
    <property type="match status" value="1"/>
</dbReference>
<evidence type="ECO:0000256" key="5">
    <source>
        <dbReference type="ARBA" id="ARBA00023004"/>
    </source>
</evidence>
<dbReference type="GO" id="GO:0005506">
    <property type="term" value="F:iron ion binding"/>
    <property type="evidence" value="ECO:0007669"/>
    <property type="project" value="InterPro"/>
</dbReference>
<evidence type="ECO:0000313" key="7">
    <source>
        <dbReference type="Proteomes" id="UP000775213"/>
    </source>
</evidence>
<protein>
    <submittedName>
        <fullName evidence="6">Uncharacterized protein</fullName>
    </submittedName>
</protein>
<gene>
    <name evidence="6" type="ORF">IEQ34_007043</name>
</gene>
<dbReference type="GO" id="GO:0004497">
    <property type="term" value="F:monooxygenase activity"/>
    <property type="evidence" value="ECO:0007669"/>
    <property type="project" value="InterPro"/>
</dbReference>
<dbReference type="GO" id="GO:0020037">
    <property type="term" value="F:heme binding"/>
    <property type="evidence" value="ECO:0007669"/>
    <property type="project" value="InterPro"/>
</dbReference>
<comment type="similarity">
    <text evidence="1">Belongs to the cytochrome P450 family.</text>
</comment>
<keyword evidence="4" id="KW-0560">Oxidoreductase</keyword>
<dbReference type="SUPFAM" id="SSF48264">
    <property type="entry name" value="Cytochrome P450"/>
    <property type="match status" value="1"/>
</dbReference>
<keyword evidence="3" id="KW-0479">Metal-binding</keyword>
<proteinExistence type="inferred from homology"/>
<evidence type="ECO:0000256" key="4">
    <source>
        <dbReference type="ARBA" id="ARBA00023002"/>
    </source>
</evidence>
<evidence type="ECO:0000256" key="2">
    <source>
        <dbReference type="ARBA" id="ARBA00022617"/>
    </source>
</evidence>
<evidence type="ECO:0000256" key="1">
    <source>
        <dbReference type="ARBA" id="ARBA00010617"/>
    </source>
</evidence>
<dbReference type="AlphaFoldDB" id="A0AAV7H765"/>
<dbReference type="InterPro" id="IPR036396">
    <property type="entry name" value="Cyt_P450_sf"/>
</dbReference>
<keyword evidence="2" id="KW-0349">Heme</keyword>
<evidence type="ECO:0000313" key="6">
    <source>
        <dbReference type="EMBL" id="KAH0464257.1"/>
    </source>
</evidence>
<evidence type="ECO:0000256" key="3">
    <source>
        <dbReference type="ARBA" id="ARBA00022723"/>
    </source>
</evidence>
<dbReference type="Proteomes" id="UP000775213">
    <property type="component" value="Unassembled WGS sequence"/>
</dbReference>
<dbReference type="PANTHER" id="PTHR47955:SF8">
    <property type="entry name" value="CYTOCHROME P450 71D11-LIKE"/>
    <property type="match status" value="1"/>
</dbReference>
<keyword evidence="7" id="KW-1185">Reference proteome</keyword>
<name>A0AAV7H765_DENCH</name>
<reference evidence="6 7" key="1">
    <citation type="journal article" date="2021" name="Hortic Res">
        <title>Chromosome-scale assembly of the Dendrobium chrysotoxum genome enhances the understanding of orchid evolution.</title>
        <authorList>
            <person name="Zhang Y."/>
            <person name="Zhang G.Q."/>
            <person name="Zhang D."/>
            <person name="Liu X.D."/>
            <person name="Xu X.Y."/>
            <person name="Sun W.H."/>
            <person name="Yu X."/>
            <person name="Zhu X."/>
            <person name="Wang Z.W."/>
            <person name="Zhao X."/>
            <person name="Zhong W.Y."/>
            <person name="Chen H."/>
            <person name="Yin W.L."/>
            <person name="Huang T."/>
            <person name="Niu S.C."/>
            <person name="Liu Z.J."/>
        </authorList>
    </citation>
    <scope>NUCLEOTIDE SEQUENCE [LARGE SCALE GENOMIC DNA]</scope>
    <source>
        <strain evidence="6">Lindl</strain>
    </source>
</reference>
<accession>A0AAV7H765</accession>
<keyword evidence="5" id="KW-0408">Iron</keyword>
<dbReference type="Gene3D" id="1.10.630.10">
    <property type="entry name" value="Cytochrome P450"/>
    <property type="match status" value="1"/>
</dbReference>
<dbReference type="EMBL" id="JAGFBR010000007">
    <property type="protein sequence ID" value="KAH0464257.1"/>
    <property type="molecule type" value="Genomic_DNA"/>
</dbReference>
<organism evidence="6 7">
    <name type="scientific">Dendrobium chrysotoxum</name>
    <name type="common">Orchid</name>
    <dbReference type="NCBI Taxonomy" id="161865"/>
    <lineage>
        <taxon>Eukaryota</taxon>
        <taxon>Viridiplantae</taxon>
        <taxon>Streptophyta</taxon>
        <taxon>Embryophyta</taxon>
        <taxon>Tracheophyta</taxon>
        <taxon>Spermatophyta</taxon>
        <taxon>Magnoliopsida</taxon>
        <taxon>Liliopsida</taxon>
        <taxon>Asparagales</taxon>
        <taxon>Orchidaceae</taxon>
        <taxon>Epidendroideae</taxon>
        <taxon>Malaxideae</taxon>
        <taxon>Dendrobiinae</taxon>
        <taxon>Dendrobium</taxon>
    </lineage>
</organism>